<dbReference type="InterPro" id="IPR049551">
    <property type="entry name" value="PKS_DH_C"/>
</dbReference>
<dbReference type="GO" id="GO:0004315">
    <property type="term" value="F:3-oxoacyl-[acyl-carrier-protein] synthase activity"/>
    <property type="evidence" value="ECO:0007669"/>
    <property type="project" value="InterPro"/>
</dbReference>
<proteinExistence type="predicted"/>
<dbReference type="Pfam" id="PF02801">
    <property type="entry name" value="Ketoacyl-synt_C"/>
    <property type="match status" value="2"/>
</dbReference>
<dbReference type="SUPFAM" id="SSF53901">
    <property type="entry name" value="Thiolase-like"/>
    <property type="match status" value="2"/>
</dbReference>
<dbReference type="SUPFAM" id="SSF55048">
    <property type="entry name" value="Probable ACP-binding domain of malonyl-CoA ACP transacylase"/>
    <property type="match status" value="2"/>
</dbReference>
<dbReference type="SMART" id="SM00824">
    <property type="entry name" value="PKS_TE"/>
    <property type="match status" value="1"/>
</dbReference>
<organism evidence="14 15">
    <name type="scientific">Streptomyces pactum</name>
    <dbReference type="NCBI Taxonomy" id="68249"/>
    <lineage>
        <taxon>Bacteria</taxon>
        <taxon>Bacillati</taxon>
        <taxon>Actinomycetota</taxon>
        <taxon>Actinomycetes</taxon>
        <taxon>Kitasatosporales</taxon>
        <taxon>Streptomycetaceae</taxon>
        <taxon>Streptomyces</taxon>
    </lineage>
</organism>
<dbReference type="Gene3D" id="3.40.50.1820">
    <property type="entry name" value="alpha/beta hydrolase"/>
    <property type="match status" value="1"/>
</dbReference>
<dbReference type="Pfam" id="PF08990">
    <property type="entry name" value="Docking"/>
    <property type="match status" value="1"/>
</dbReference>
<comment type="pathway">
    <text evidence="2">Antibiotic biosynthesis.</text>
</comment>
<dbReference type="Pfam" id="PF22953">
    <property type="entry name" value="SpnB_Rossmann"/>
    <property type="match status" value="1"/>
</dbReference>
<dbReference type="InterPro" id="IPR036291">
    <property type="entry name" value="NAD(P)-bd_dom_sf"/>
</dbReference>
<feature type="region of interest" description="N-terminal hotdog fold" evidence="9">
    <location>
        <begin position="2463"/>
        <end position="2588"/>
    </location>
</feature>
<dbReference type="InterPro" id="IPR041618">
    <property type="entry name" value="PKS_DE"/>
</dbReference>
<feature type="region of interest" description="Disordered" evidence="10">
    <location>
        <begin position="460"/>
        <end position="479"/>
    </location>
</feature>
<name>A0A1S6J6Y0_9ACTN</name>
<dbReference type="InterPro" id="IPR020802">
    <property type="entry name" value="TesA-like"/>
</dbReference>
<dbReference type="FunFam" id="3.40.366.10:FF:000002">
    <property type="entry name" value="Probable polyketide synthase 2"/>
    <property type="match status" value="2"/>
</dbReference>
<evidence type="ECO:0000256" key="3">
    <source>
        <dbReference type="ARBA" id="ARBA00022450"/>
    </source>
</evidence>
<dbReference type="InterPro" id="IPR015083">
    <property type="entry name" value="NorB/c/GfsB-D-like_docking"/>
</dbReference>
<feature type="domain" description="Carrier" evidence="11">
    <location>
        <begin position="1477"/>
        <end position="1552"/>
    </location>
</feature>
<evidence type="ECO:0000256" key="6">
    <source>
        <dbReference type="ARBA" id="ARBA00023194"/>
    </source>
</evidence>
<dbReference type="InterPro" id="IPR020806">
    <property type="entry name" value="PKS_PP-bd"/>
</dbReference>
<dbReference type="Gene3D" id="3.40.50.720">
    <property type="entry name" value="NAD(P)-binding Rossmann-like Domain"/>
    <property type="match status" value="2"/>
</dbReference>
<dbReference type="FunFam" id="1.10.1200.10:FF:000007">
    <property type="entry name" value="Probable polyketide synthase pks17"/>
    <property type="match status" value="2"/>
</dbReference>
<keyword evidence="7" id="KW-0511">Multifunctional enzyme</keyword>
<dbReference type="PROSITE" id="PS52004">
    <property type="entry name" value="KS3_2"/>
    <property type="match status" value="2"/>
</dbReference>
<dbReference type="FunFam" id="3.40.47.10:FF:000019">
    <property type="entry name" value="Polyketide synthase type I"/>
    <property type="match status" value="2"/>
</dbReference>
<dbReference type="SUPFAM" id="SSF51735">
    <property type="entry name" value="NAD(P)-binding Rossmann-fold domains"/>
    <property type="match status" value="4"/>
</dbReference>
<dbReference type="InterPro" id="IPR036736">
    <property type="entry name" value="ACP-like_sf"/>
</dbReference>
<comment type="cofactor">
    <cofactor evidence="1">
        <name>pantetheine 4'-phosphate</name>
        <dbReference type="ChEBI" id="CHEBI:47942"/>
    </cofactor>
</comment>
<evidence type="ECO:0000313" key="14">
    <source>
        <dbReference type="EMBL" id="AQS67522.1"/>
    </source>
</evidence>
<keyword evidence="8" id="KW-0012">Acyltransferase</keyword>
<feature type="active site" description="Proton acceptor; for dehydratase activity" evidence="9">
    <location>
        <position position="2495"/>
    </location>
</feature>
<dbReference type="InterPro" id="IPR009081">
    <property type="entry name" value="PP-bd_ACP"/>
</dbReference>
<keyword evidence="5" id="KW-0808">Transferase</keyword>
<dbReference type="InterPro" id="IPR057326">
    <property type="entry name" value="KR_dom"/>
</dbReference>
<dbReference type="Gene3D" id="1.10.1200.10">
    <property type="entry name" value="ACP-like"/>
    <property type="match status" value="2"/>
</dbReference>
<feature type="region of interest" description="Disordered" evidence="10">
    <location>
        <begin position="3314"/>
        <end position="3338"/>
    </location>
</feature>
<dbReference type="InterPro" id="IPR049900">
    <property type="entry name" value="PKS_mFAS_DH"/>
</dbReference>
<dbReference type="InterPro" id="IPR016035">
    <property type="entry name" value="Acyl_Trfase/lysoPLipase"/>
</dbReference>
<keyword evidence="3" id="KW-0596">Phosphopantetheine</keyword>
<keyword evidence="6" id="KW-0045">Antibiotic biosynthesis</keyword>
<dbReference type="SMART" id="SM00822">
    <property type="entry name" value="PKS_KR"/>
    <property type="match status" value="2"/>
</dbReference>
<dbReference type="Gene3D" id="3.10.129.110">
    <property type="entry name" value="Polyketide synthase dehydratase"/>
    <property type="match status" value="1"/>
</dbReference>
<dbReference type="GO" id="GO:0006633">
    <property type="term" value="P:fatty acid biosynthetic process"/>
    <property type="evidence" value="ECO:0007669"/>
    <property type="project" value="InterPro"/>
</dbReference>
<dbReference type="Pfam" id="PF16197">
    <property type="entry name" value="KAsynt_C_assoc"/>
    <property type="match status" value="2"/>
</dbReference>
<evidence type="ECO:0000256" key="8">
    <source>
        <dbReference type="ARBA" id="ARBA00023315"/>
    </source>
</evidence>
<dbReference type="InterPro" id="IPR049552">
    <property type="entry name" value="PKS_DH_N"/>
</dbReference>
<sequence>MTEDKLRTYLRKVTAELQQTRQQLKDSQDRVREPLAVVGMACRLPGGVDSPEQLWQMVIDEADGVSGFPEDRGWDLSSLFDPDPDRPGTTYTREGAFLREPGAFDASFFGISPREALTMDPQQRLLLETSWEALERAGIDPHTLRGSRTGVFVGGTAIEHTVKLMNSPTDQGYAITGGSASVMSGRVSYVLGLEGPAVTIDTACSSSLVALHSAVQSLRQGDCTLALAGGVAVMATSSAFVSFARQRGLAADGRCKAFSDDADGIGWGEGAAMVLLERLSDARRNGHPVLAVIQGSAVNQDGASNGLSAPNGPSQQRVIRSAVANAGLTLADVDMVEAHGTGTTLGDPIEAQALLATYGQDRSDGRPLWLGSLKSNIAHTQAVSGVAGVMKSVLALQHAVMPKTLHVGKPSTQVDWSAGAVELLTEARAWPETGRPRRAGVSSFGISGTNAHVILEQAPEEHDAREPQPTDAAAPPFTASPAPLPWLISGDTETALRDQAARLRTHLDTGPGFLSADVGYSLLTSRSVLAQRAVLFTHQDTNRPAELAALSALSDGFETPGLVRGSGDVGSGVVFVFPGQGSQWVGMGRELWDASPVFRARMEECAEALAPFTDWSLRDVVFRDGDDPLWARVDVVQPVLWAVMVSLAAVWRSFGVEPAAVVGHSQGEVAAACVAGGLSLQDGARVVAVRSRLVRERLSGRGGMGSVALPVAEVEERLAGFGGRVGVAAVNGPSSVVVSGESEALEALLAQCEEEGVRARRIAVDYASHSAQVDALNEDLLAELDGIRPVSSSVAFYSTVTGERFDTAGLDAGYWVANLRERVRFEPVTRLLAELEHQVFVESSPHPVLTVAVQETVEGVFGAGTAVGSLRREEGGVQRLLTSLAEAYVAGVPVDWSSMFAGSGARRVDLPTYAFQHEHYWIKDVVQPGQETGGTTDPVDAAFWGAVERADVDGVASLVDGLDAQAWESVVPTLSAWRNGRRAQTTIDSWRYRTVWRSVVMPSVGSLSGVWLVVGRGGGGPVAEVAEALRVAGAEVRVLDVAAGVTRGELAERLRGVGEVAGVVSLLAWGEGDEVLASSLVLVQAYGDAGLSAPVWVLTQGAAVVGAGDVVCAGQVALWAWGQVAGLELPGVWGGLVDVPAVWDGRVSAHLVGVLAAGGGEDQVAVRSSGVFGRRLVRAPLGVNAEVVRGFVPRGTVLITGGTGGVGGHLARWLAGEGAGRLVLVSRRGAEAEGVAELVEELAGLGAEVEVVACDVTDRAGLARVIEGVPAEHPLTAVFHTAGVAGYGLVGEVDAGEMRVQMAAKTLGARHLDELTAGLELDAFVLFSSGAAVWGSAGNGAYAAANAYLDGLAWERRARGVVGTSVSWGGWKATGMATDGTAEQLERRGVRAMEPALAVEALRQVLERDETALTVTDMDWGRFTPGYVMARRRPLIEDIPEVAQALAEETDHTTGDDSGGSAFRAELVALTLPEQHDRLLDLVRAEAVAVLTLRTTDDITPARPFKELGFDSLTAMELRNRLNAATGLRLPATLVFDHPTPHRLAGHLHEQMFGSATETALPELRATDDDPIVIVGMACRFPGGVQGPEDLWQLLVEGRDEMTDFPADRGWHGLAMDSFLEESGGARQGAFLAGAADFDAAFFGISPREALAMDPQQRLLLETSWEALERAGFDPLALRGSRTGVFVGGTTQEYTTVLMNSAEASGGYALTGASGSVMSGRVAYVLGIEGPAVTVDTACSSSLVTLHLAAQALRSGECDLALAGGVTVMATPGAFVEFQRQGGLAPDGRCKAFADGADGTGWGEGVGVLAVQRLSDAVRDGRPVLAVVRGSAVNSDGASNGLTAPNGPSQQRVIRQALASAGLSPADVDLVEAHGTGTSLGDPIEAQALLATYGQDRADDRPLLLGSVKSNIGHTQYAAGVAGLIKSVLALRHGVMPATLHVDAPSREVDWSAGAVELLTEARQWPETGRPRRAGVSSFGISGTNAHVILEQPPRTDPPADPADGAAPPAALPVTPWVISGRSEEALRAQAARLRDRLRDRPGLSPVDVGWSLAVSRAVLEHRAVLTGREPGGFLAGLEALAEGESASGVVRGVAGEGGTALLFTGQGAQRAGMGRELYEAYPVFAGAFDRVCGHLDLMLERPLKEVVFGGDEAVLARTEWAQPALFALEVALFELVASWGVRADVLVGHSVGELAAAHVAGVWSLADACRVVVARGRLMQGLPSGGAMVAVEVAEDELGVLPAGVSVAAVNGPRSLVLSGDEGPVLELAESLAGAGRRTRRLSVSHAFHSARMEPMLAEFAEVLRGVEFRSAAIPVISNLTGGTAGAELTTPEYWVRQVREAVRFADCVTTASGRGVDTFLELGPAGPLTAMVEEVLDHAGTEAVCAPALHPERPDTESLARALGRIHVAGASVDWTALYAGTGARMVDLPTYAFQHKRYWLDSLATGSGDPVTLGLTATGHPLLGAGVPLPGSDGFLFTSRLTLAAQPWIAHHALLGTALLPGTAFAELALHAGGQVGCERIEELTLEAPLILGEQGGRAVQVVVGGLDETGRRSITVHSRSDDGGEGEPWLRNATGVLTEHRGAEPGAVTEVWPPAGSTEIAVDDFYSTMAEAGFTYGPVFQGLRALWTRDGELFAEVRLPEEAGDANDGFGVHPALLDAALQPLALGVLGGTADREPIKGGMPFVWTGVNLHATHATVARVHLAPAGRSEVSVAVTDDIGLPIATVDSLAMRDPALEQFTASAPRQDALFGLKWTALPLGTRQAPGEWAMLGFDPLEIRPRLVEAGLTGTPYLDPQSLADSLETGVPVPAVVAMSCIGGDQGGVVAATHDVVRRVLEVLHHWLADARLTRSRLVLLTRGAVAADDQDRTGDPAAAAVWGLVRAAQSEHPDRIVLVDIDDDQASYRALPQALATGEPQLALRAGTATVPRLARHTTPPRTEPGFGPDGTVLVTGGTGALGAVVARHLVAAHGVRHLVLASRSGDDAPGAAALLDELTGLGADARIVACDVADRDALAAMLGDIPADRPLTGVVHTSGVLADATVESLTPDGLDAVLRAKADAAWHLHELTEGAPLREFVLFSSAAGLLGSQGQANYAAANAFLDALAAHRRDAGLPGTALAWGWWEQPGGMGAGLGRAERARMARGGVGPFTAETGMAVFDQALAAGTDPLLVPIRLNTAAARAADEQQIPPLLRGLVRAPQRRATRSDTRATSRLHERLARAAEPERLTVLTDLVRGEVADVLGHGGAEEVDDTDGFVELGFDSLTSVELRNRLNERTGLRLPSTVVFDHPTPAELAAAISGELRTTTAPAAASGEVASDRGQDTAAAGGTGRNDDLAVVNGVEALYRRAVELGRLDIGHIVLRNSVDLRPSYRDPEEVRNGPALVRLGEGDRHPKIIGFPSQSVWASNQELVAMAAPLRGMRDVWSLMLPGFVTGQPVAADVDAAADYAVRLIEDLVGDEPFALTGRSSGARVAHEVTARLEERGRSPEGLVLIDSYLAGYDATSYITPVLEAKSLDLEKDFGRMTGTRLTAMAAYFGMFEHWRPREISTPTLLVRASECYGLEPGQEQPPAEQWQAAWPLPHDAVDVPGNHYTMLEGHGDVTAAAVHEWLTGQER</sequence>
<dbReference type="Pfam" id="PF00975">
    <property type="entry name" value="Thioesterase"/>
    <property type="match status" value="1"/>
</dbReference>
<evidence type="ECO:0000259" key="11">
    <source>
        <dbReference type="PROSITE" id="PS50075"/>
    </source>
</evidence>
<dbReference type="SMART" id="SM00825">
    <property type="entry name" value="PKS_KS"/>
    <property type="match status" value="2"/>
</dbReference>
<feature type="active site" description="Proton donor; for dehydratase activity" evidence="9">
    <location>
        <position position="2662"/>
    </location>
</feature>
<dbReference type="SMART" id="SM01294">
    <property type="entry name" value="PKS_PP_betabranch"/>
    <property type="match status" value="2"/>
</dbReference>
<evidence type="ECO:0000256" key="10">
    <source>
        <dbReference type="SAM" id="MobiDB-lite"/>
    </source>
</evidence>
<accession>A0A1S6J6Y0</accession>
<dbReference type="Gene3D" id="3.30.70.3290">
    <property type="match status" value="2"/>
</dbReference>
<feature type="domain" description="Ketosynthase family 3 (KS3)" evidence="12">
    <location>
        <begin position="32"/>
        <end position="457"/>
    </location>
</feature>
<dbReference type="SMART" id="SM00823">
    <property type="entry name" value="PKS_PP"/>
    <property type="match status" value="2"/>
</dbReference>
<dbReference type="PROSITE" id="PS00012">
    <property type="entry name" value="PHOSPHOPANTETHEINE"/>
    <property type="match status" value="2"/>
</dbReference>
<feature type="compositionally biased region" description="Low complexity" evidence="10">
    <location>
        <begin position="469"/>
        <end position="479"/>
    </location>
</feature>
<evidence type="ECO:0000256" key="2">
    <source>
        <dbReference type="ARBA" id="ARBA00004792"/>
    </source>
</evidence>
<dbReference type="PANTHER" id="PTHR43775">
    <property type="entry name" value="FATTY ACID SYNTHASE"/>
    <property type="match status" value="1"/>
</dbReference>
<dbReference type="InterPro" id="IPR001031">
    <property type="entry name" value="Thioesterase"/>
</dbReference>
<dbReference type="PROSITE" id="PS00606">
    <property type="entry name" value="KS3_1"/>
    <property type="match status" value="2"/>
</dbReference>
<keyword evidence="15" id="KW-1185">Reference proteome</keyword>
<dbReference type="InterPro" id="IPR016036">
    <property type="entry name" value="Malonyl_transacylase_ACP-bd"/>
</dbReference>
<dbReference type="PANTHER" id="PTHR43775:SF51">
    <property type="entry name" value="INACTIVE PHENOLPHTHIOCEROL SYNTHESIS POLYKETIDE SYNTHASE TYPE I PKS1-RELATED"/>
    <property type="match status" value="1"/>
</dbReference>
<feature type="region of interest" description="C-terminal hotdog fold" evidence="9">
    <location>
        <begin position="2601"/>
        <end position="2744"/>
    </location>
</feature>
<dbReference type="Pfam" id="PF08659">
    <property type="entry name" value="KR"/>
    <property type="match status" value="2"/>
</dbReference>
<dbReference type="InterPro" id="IPR029058">
    <property type="entry name" value="AB_hydrolase_fold"/>
</dbReference>
<dbReference type="InterPro" id="IPR014030">
    <property type="entry name" value="Ketoacyl_synth_N"/>
</dbReference>
<dbReference type="Pfam" id="PF00698">
    <property type="entry name" value="Acyl_transf_1"/>
    <property type="match status" value="2"/>
</dbReference>
<keyword evidence="4" id="KW-0597">Phosphoprotein</keyword>
<dbReference type="Pfam" id="PF14765">
    <property type="entry name" value="PS-DH"/>
    <property type="match status" value="1"/>
</dbReference>
<protein>
    <submittedName>
        <fullName evidence="14">Polyketide synthase</fullName>
    </submittedName>
</protein>
<dbReference type="Proteomes" id="UP000189443">
    <property type="component" value="Chromosome"/>
</dbReference>
<dbReference type="InterPro" id="IPR055123">
    <property type="entry name" value="SpnB-like_Rossmann"/>
</dbReference>
<dbReference type="InterPro" id="IPR050091">
    <property type="entry name" value="PKS_NRPS_Biosynth_Enz"/>
</dbReference>
<evidence type="ECO:0000256" key="5">
    <source>
        <dbReference type="ARBA" id="ARBA00022679"/>
    </source>
</evidence>
<evidence type="ECO:0000259" key="12">
    <source>
        <dbReference type="PROSITE" id="PS52004"/>
    </source>
</evidence>
<dbReference type="CDD" id="cd08952">
    <property type="entry name" value="KR_1_SDR_x"/>
    <property type="match status" value="1"/>
</dbReference>
<dbReference type="GO" id="GO:0004312">
    <property type="term" value="F:fatty acid synthase activity"/>
    <property type="evidence" value="ECO:0007669"/>
    <property type="project" value="TreeGrafter"/>
</dbReference>
<dbReference type="EMBL" id="CP019724">
    <property type="protein sequence ID" value="AQS67522.1"/>
    <property type="molecule type" value="Genomic_DNA"/>
</dbReference>
<dbReference type="CDD" id="cd08956">
    <property type="entry name" value="KR_3_FAS_SDR_x"/>
    <property type="match status" value="1"/>
</dbReference>
<evidence type="ECO:0000256" key="4">
    <source>
        <dbReference type="ARBA" id="ARBA00022553"/>
    </source>
</evidence>
<evidence type="ECO:0000256" key="1">
    <source>
        <dbReference type="ARBA" id="ARBA00001957"/>
    </source>
</evidence>
<dbReference type="RefSeq" id="WP_079160169.1">
    <property type="nucleotide sequence ID" value="NZ_CP019724.1"/>
</dbReference>
<dbReference type="Gene3D" id="6.10.140.1830">
    <property type="match status" value="1"/>
</dbReference>
<feature type="domain" description="Carrier" evidence="11">
    <location>
        <begin position="3233"/>
        <end position="3308"/>
    </location>
</feature>
<dbReference type="Gene3D" id="3.40.47.10">
    <property type="match status" value="2"/>
</dbReference>
<dbReference type="SUPFAM" id="SSF53474">
    <property type="entry name" value="alpha/beta-Hydrolases"/>
    <property type="match status" value="1"/>
</dbReference>
<dbReference type="NCBIfam" id="NF045894">
    <property type="entry name" value="PKS_plus_SDR"/>
    <property type="match status" value="1"/>
</dbReference>
<dbReference type="InterPro" id="IPR001227">
    <property type="entry name" value="Ac_transferase_dom_sf"/>
</dbReference>
<feature type="domain" description="Ketosynthase family 3 (KS3)" evidence="12">
    <location>
        <begin position="1569"/>
        <end position="1992"/>
    </location>
</feature>
<evidence type="ECO:0000313" key="15">
    <source>
        <dbReference type="Proteomes" id="UP000189443"/>
    </source>
</evidence>
<dbReference type="InterPro" id="IPR016039">
    <property type="entry name" value="Thiolase-like"/>
</dbReference>
<dbReference type="InterPro" id="IPR014043">
    <property type="entry name" value="Acyl_transferase_dom"/>
</dbReference>
<reference evidence="14 15" key="1">
    <citation type="submission" date="2017-02" db="EMBL/GenBank/DDBJ databases">
        <title>Streptomyces pactum ACT12 Genome sequencing and assembly.</title>
        <authorList>
            <person name="Xue Q."/>
            <person name="Yan X."/>
            <person name="Jia L."/>
            <person name="Yan H."/>
        </authorList>
    </citation>
    <scope>NUCLEOTIDE SEQUENCE [LARGE SCALE GENOMIC DNA]</scope>
    <source>
        <strain evidence="14 15">ACT12</strain>
    </source>
</reference>
<dbReference type="Pfam" id="PF18369">
    <property type="entry name" value="PKS_DE"/>
    <property type="match status" value="1"/>
</dbReference>
<evidence type="ECO:0000256" key="9">
    <source>
        <dbReference type="PROSITE-ProRule" id="PRU01363"/>
    </source>
</evidence>
<dbReference type="SUPFAM" id="SSF52151">
    <property type="entry name" value="FabD/lysophospholipase-like"/>
    <property type="match status" value="2"/>
</dbReference>
<dbReference type="GO" id="GO:0033068">
    <property type="term" value="P:macrolide biosynthetic process"/>
    <property type="evidence" value="ECO:0007669"/>
    <property type="project" value="UniProtKB-ARBA"/>
</dbReference>
<dbReference type="KEGG" id="spac:B1H29_11760"/>
<dbReference type="InterPro" id="IPR006162">
    <property type="entry name" value="Ppantetheine_attach_site"/>
</dbReference>
<dbReference type="SMART" id="SM00827">
    <property type="entry name" value="PKS_AT"/>
    <property type="match status" value="2"/>
</dbReference>
<dbReference type="Gene3D" id="3.40.366.10">
    <property type="entry name" value="Malonyl-Coenzyme A Acyl Carrier Protein, domain 2"/>
    <property type="match status" value="2"/>
</dbReference>
<evidence type="ECO:0000259" key="13">
    <source>
        <dbReference type="PROSITE" id="PS52019"/>
    </source>
</evidence>
<dbReference type="PROSITE" id="PS50075">
    <property type="entry name" value="CARRIER"/>
    <property type="match status" value="2"/>
</dbReference>
<dbReference type="InterPro" id="IPR020807">
    <property type="entry name" value="PKS_DH"/>
</dbReference>
<dbReference type="GO" id="GO:0031177">
    <property type="term" value="F:phosphopantetheine binding"/>
    <property type="evidence" value="ECO:0007669"/>
    <property type="project" value="InterPro"/>
</dbReference>
<dbReference type="Pfam" id="PF21089">
    <property type="entry name" value="PKS_DH_N"/>
    <property type="match status" value="1"/>
</dbReference>
<dbReference type="Pfam" id="PF00550">
    <property type="entry name" value="PP-binding"/>
    <property type="match status" value="2"/>
</dbReference>
<dbReference type="SUPFAM" id="SSF47336">
    <property type="entry name" value="ACP-like"/>
    <property type="match status" value="2"/>
</dbReference>
<evidence type="ECO:0000256" key="7">
    <source>
        <dbReference type="ARBA" id="ARBA00023268"/>
    </source>
</evidence>
<dbReference type="InterPro" id="IPR032821">
    <property type="entry name" value="PKS_assoc"/>
</dbReference>
<dbReference type="InterPro" id="IPR020841">
    <property type="entry name" value="PKS_Beta-ketoAc_synthase_dom"/>
</dbReference>
<dbReference type="PROSITE" id="PS52019">
    <property type="entry name" value="PKS_MFAS_DH"/>
    <property type="match status" value="1"/>
</dbReference>
<feature type="domain" description="PKS/mFAS DH" evidence="13">
    <location>
        <begin position="2463"/>
        <end position="2744"/>
    </location>
</feature>
<dbReference type="InterPro" id="IPR042104">
    <property type="entry name" value="PKS_dehydratase_sf"/>
</dbReference>
<dbReference type="InterPro" id="IPR013968">
    <property type="entry name" value="PKS_KR"/>
</dbReference>
<dbReference type="InterPro" id="IPR014031">
    <property type="entry name" value="Ketoacyl_synth_C"/>
</dbReference>
<dbReference type="InterPro" id="IPR018201">
    <property type="entry name" value="Ketoacyl_synth_AS"/>
</dbReference>
<dbReference type="Pfam" id="PF00109">
    <property type="entry name" value="ketoacyl-synt"/>
    <property type="match status" value="2"/>
</dbReference>
<dbReference type="CDD" id="cd00833">
    <property type="entry name" value="PKS"/>
    <property type="match status" value="2"/>
</dbReference>
<dbReference type="OrthoDB" id="9778690at2"/>
<dbReference type="SMART" id="SM00826">
    <property type="entry name" value="PKS_DH"/>
    <property type="match status" value="1"/>
</dbReference>
<gene>
    <name evidence="14" type="ORF">B1H29_11760</name>
</gene>